<dbReference type="PANTHER" id="PTHR36307">
    <property type="entry name" value="FLAGELLA BASAL BODY P-RING FORMATION PROTEIN FLGA"/>
    <property type="match status" value="1"/>
</dbReference>
<evidence type="ECO:0000259" key="5">
    <source>
        <dbReference type="SMART" id="SM00858"/>
    </source>
</evidence>
<dbReference type="EMBL" id="VYQE01000001">
    <property type="protein sequence ID" value="KAA9009975.1"/>
    <property type="molecule type" value="Genomic_DNA"/>
</dbReference>
<evidence type="ECO:0000256" key="3">
    <source>
        <dbReference type="ARBA" id="ARBA00022764"/>
    </source>
</evidence>
<feature type="domain" description="SAF" evidence="5">
    <location>
        <begin position="91"/>
        <end position="153"/>
    </location>
</feature>
<keyword evidence="7" id="KW-1185">Reference proteome</keyword>
<comment type="similarity">
    <text evidence="4">Belongs to the FlgA family.</text>
</comment>
<dbReference type="CDD" id="cd11614">
    <property type="entry name" value="SAF_CpaB_FlgA_like"/>
    <property type="match status" value="1"/>
</dbReference>
<feature type="chain" id="PRO_5023962101" description="Flagella basal body P-ring formation protein FlgA" evidence="4">
    <location>
        <begin position="18"/>
        <end position="216"/>
    </location>
</feature>
<keyword evidence="6" id="KW-0969">Cilium</keyword>
<dbReference type="NCBIfam" id="TIGR03170">
    <property type="entry name" value="flgA_cterm"/>
    <property type="match status" value="1"/>
</dbReference>
<keyword evidence="6" id="KW-0282">Flagellum</keyword>
<sequence>MRALILISCLLAGPSFAEDLDVLVEERARGQLGATLPAEAEFEISLRESDVTDVLMLAEFWMDSSTGQFAANAVLPTGETRRVIGVAVATVPVPVPVRRLLPDELIGPGDLHTVRLPLGRVGAFAVTDADALVGMQVRRVLSQGRPIMTQSVIEPLVIERGDDVSIRYEDGVLALSAPGRALSGAHRGQDIRVVNLVSNKPVTGVAQTDGIVEVRR</sequence>
<feature type="signal peptide" evidence="4">
    <location>
        <begin position="1"/>
        <end position="17"/>
    </location>
</feature>
<dbReference type="GO" id="GO:0044780">
    <property type="term" value="P:bacterial-type flagellum assembly"/>
    <property type="evidence" value="ECO:0007669"/>
    <property type="project" value="InterPro"/>
</dbReference>
<dbReference type="GO" id="GO:0042597">
    <property type="term" value="C:periplasmic space"/>
    <property type="evidence" value="ECO:0007669"/>
    <property type="project" value="UniProtKB-SubCell"/>
</dbReference>
<dbReference type="Pfam" id="PF13144">
    <property type="entry name" value="ChapFlgA"/>
    <property type="match status" value="1"/>
</dbReference>
<dbReference type="RefSeq" id="WP_150443460.1">
    <property type="nucleotide sequence ID" value="NZ_VYQE01000001.1"/>
</dbReference>
<proteinExistence type="inferred from homology"/>
<keyword evidence="4" id="KW-1005">Bacterial flagellum biogenesis</keyword>
<dbReference type="InterPro" id="IPR017585">
    <property type="entry name" value="SAF_FlgA"/>
</dbReference>
<organism evidence="6 7">
    <name type="scientific">Histidinibacterium aquaticum</name>
    <dbReference type="NCBI Taxonomy" id="2613962"/>
    <lineage>
        <taxon>Bacteria</taxon>
        <taxon>Pseudomonadati</taxon>
        <taxon>Pseudomonadota</taxon>
        <taxon>Alphaproteobacteria</taxon>
        <taxon>Rhodobacterales</taxon>
        <taxon>Paracoccaceae</taxon>
        <taxon>Histidinibacterium</taxon>
    </lineage>
</organism>
<dbReference type="InterPro" id="IPR013974">
    <property type="entry name" value="SAF"/>
</dbReference>
<evidence type="ECO:0000313" key="7">
    <source>
        <dbReference type="Proteomes" id="UP000326554"/>
    </source>
</evidence>
<comment type="caution">
    <text evidence="6">The sequence shown here is derived from an EMBL/GenBank/DDBJ whole genome shotgun (WGS) entry which is preliminary data.</text>
</comment>
<protein>
    <recommendedName>
        <fullName evidence="4">Flagella basal body P-ring formation protein FlgA</fullName>
    </recommendedName>
</protein>
<reference evidence="6 7" key="1">
    <citation type="submission" date="2019-09" db="EMBL/GenBank/DDBJ databases">
        <authorList>
            <person name="Park J.-S."/>
            <person name="Choi H.-J."/>
        </authorList>
    </citation>
    <scope>NUCLEOTIDE SEQUENCE [LARGE SCALE GENOMIC DNA]</scope>
    <source>
        <strain evidence="6 7">176SS1-4</strain>
    </source>
</reference>
<dbReference type="AlphaFoldDB" id="A0A5J5GPJ0"/>
<evidence type="ECO:0000313" key="6">
    <source>
        <dbReference type="EMBL" id="KAA9009975.1"/>
    </source>
</evidence>
<name>A0A5J5GPJ0_9RHOB</name>
<keyword evidence="3 4" id="KW-0574">Periplasm</keyword>
<comment type="function">
    <text evidence="4">Involved in the assembly process of the P-ring formation. It may associate with FlgF on the rod constituting a structure essential for the P-ring assembly or may act as a modulator protein for the P-ring assembly.</text>
</comment>
<comment type="subcellular location">
    <subcellularLocation>
        <location evidence="1 4">Periplasm</location>
    </subcellularLocation>
</comment>
<dbReference type="SMART" id="SM00858">
    <property type="entry name" value="SAF"/>
    <property type="match status" value="1"/>
</dbReference>
<keyword evidence="6" id="KW-0966">Cell projection</keyword>
<evidence type="ECO:0000256" key="2">
    <source>
        <dbReference type="ARBA" id="ARBA00022729"/>
    </source>
</evidence>
<dbReference type="InterPro" id="IPR039246">
    <property type="entry name" value="Flagellar_FlgA"/>
</dbReference>
<evidence type="ECO:0000256" key="4">
    <source>
        <dbReference type="RuleBase" id="RU362063"/>
    </source>
</evidence>
<dbReference type="Proteomes" id="UP000326554">
    <property type="component" value="Unassembled WGS sequence"/>
</dbReference>
<keyword evidence="2 4" id="KW-0732">Signal</keyword>
<dbReference type="PANTHER" id="PTHR36307:SF1">
    <property type="entry name" value="FLAGELLA BASAL BODY P-RING FORMATION PROTEIN FLGA"/>
    <property type="match status" value="1"/>
</dbReference>
<gene>
    <name evidence="6" type="primary">flgA</name>
    <name evidence="6" type="ORF">F3S47_01545</name>
</gene>
<dbReference type="Gene3D" id="3.90.1210.10">
    <property type="entry name" value="Antifreeze-like/N-acetylneuraminic acid synthase C-terminal domain"/>
    <property type="match status" value="1"/>
</dbReference>
<accession>A0A5J5GPJ0</accession>
<dbReference type="Gene3D" id="2.30.30.760">
    <property type="match status" value="1"/>
</dbReference>
<evidence type="ECO:0000256" key="1">
    <source>
        <dbReference type="ARBA" id="ARBA00004418"/>
    </source>
</evidence>